<evidence type="ECO:0000256" key="4">
    <source>
        <dbReference type="SAM" id="Phobius"/>
    </source>
</evidence>
<sequence length="321" mass="33594">MSGDLQQDWRGDVEAAARRIRERAPHFLRETPLWKLPGRALGVDTPGVEVWLKLEHLQVSGSFKARGMMNRLLANEIPASGAIVASGGNAGIATAAAAQALGVPCEVFLPEMSPEAKRARLRSLGARVVVGGAAYADALAACLQRQRKTGALLTHAYDQPEVVAGAGTLGREIEQQGGLPYAVLVSVGGGGLIGGLAAWFERRSRVVALEPERAPTLARAREAGEPVDVEVGGIAADSLGAKRIGAIAWELTQRHVGDALLLSDDAIRAAQSWMWKELKLGVEAAAALPLAALQTGAYAPREGEKVCLIVCGANVDPGMLG</sequence>
<dbReference type="PROSITE" id="PS00165">
    <property type="entry name" value="DEHYDRATASE_SER_THR"/>
    <property type="match status" value="1"/>
</dbReference>
<feature type="transmembrane region" description="Helical" evidence="4">
    <location>
        <begin position="179"/>
        <end position="200"/>
    </location>
</feature>
<dbReference type="SUPFAM" id="SSF53686">
    <property type="entry name" value="Tryptophan synthase beta subunit-like PLP-dependent enzymes"/>
    <property type="match status" value="1"/>
</dbReference>
<dbReference type="PANTHER" id="PTHR48078:SF6">
    <property type="entry name" value="L-THREONINE DEHYDRATASE CATABOLIC TDCB"/>
    <property type="match status" value="1"/>
</dbReference>
<evidence type="ECO:0000256" key="2">
    <source>
        <dbReference type="ARBA" id="ARBA00022898"/>
    </source>
</evidence>
<dbReference type="NCBIfam" id="NF006094">
    <property type="entry name" value="PRK08246.1"/>
    <property type="match status" value="1"/>
</dbReference>
<keyword evidence="3" id="KW-0456">Lyase</keyword>
<keyword evidence="7" id="KW-1185">Reference proteome</keyword>
<keyword evidence="2" id="KW-0663">Pyridoxal phosphate</keyword>
<dbReference type="EMBL" id="JAUKVY010000001">
    <property type="protein sequence ID" value="MDO1530826.1"/>
    <property type="molecule type" value="Genomic_DNA"/>
</dbReference>
<gene>
    <name evidence="6" type="ORF">Q2T77_00890</name>
</gene>
<keyword evidence="4" id="KW-0472">Membrane</keyword>
<evidence type="ECO:0000313" key="7">
    <source>
        <dbReference type="Proteomes" id="UP001169027"/>
    </source>
</evidence>
<evidence type="ECO:0000313" key="6">
    <source>
        <dbReference type="EMBL" id="MDO1530826.1"/>
    </source>
</evidence>
<dbReference type="InterPro" id="IPR050147">
    <property type="entry name" value="Ser/Thr_Dehydratase"/>
</dbReference>
<comment type="caution">
    <text evidence="6">The sequence shown here is derived from an EMBL/GenBank/DDBJ whole genome shotgun (WGS) entry which is preliminary data.</text>
</comment>
<proteinExistence type="predicted"/>
<feature type="domain" description="Tryptophan synthase beta chain-like PALP" evidence="5">
    <location>
        <begin position="28"/>
        <end position="312"/>
    </location>
</feature>
<dbReference type="Pfam" id="PF00291">
    <property type="entry name" value="PALP"/>
    <property type="match status" value="1"/>
</dbReference>
<dbReference type="Proteomes" id="UP001169027">
    <property type="component" value="Unassembled WGS sequence"/>
</dbReference>
<organism evidence="6 7">
    <name type="scientific">Variovorax ginsengisoli</name>
    <dbReference type="NCBI Taxonomy" id="363844"/>
    <lineage>
        <taxon>Bacteria</taxon>
        <taxon>Pseudomonadati</taxon>
        <taxon>Pseudomonadota</taxon>
        <taxon>Betaproteobacteria</taxon>
        <taxon>Burkholderiales</taxon>
        <taxon>Comamonadaceae</taxon>
        <taxon>Variovorax</taxon>
    </lineage>
</organism>
<dbReference type="InterPro" id="IPR000634">
    <property type="entry name" value="Ser/Thr_deHydtase_PyrdxlP-BS"/>
</dbReference>
<evidence type="ECO:0000259" key="5">
    <source>
        <dbReference type="Pfam" id="PF00291"/>
    </source>
</evidence>
<dbReference type="InterPro" id="IPR001926">
    <property type="entry name" value="TrpB-like_PALP"/>
</dbReference>
<evidence type="ECO:0000256" key="3">
    <source>
        <dbReference type="ARBA" id="ARBA00023239"/>
    </source>
</evidence>
<dbReference type="RefSeq" id="WP_301802496.1">
    <property type="nucleotide sequence ID" value="NZ_JAUJZH010000001.1"/>
</dbReference>
<keyword evidence="4" id="KW-1133">Transmembrane helix</keyword>
<evidence type="ECO:0000256" key="1">
    <source>
        <dbReference type="ARBA" id="ARBA00001933"/>
    </source>
</evidence>
<dbReference type="InterPro" id="IPR036052">
    <property type="entry name" value="TrpB-like_PALP_sf"/>
</dbReference>
<protein>
    <submittedName>
        <fullName evidence="6">Threonine/serine dehydratase</fullName>
    </submittedName>
</protein>
<comment type="cofactor">
    <cofactor evidence="1">
        <name>pyridoxal 5'-phosphate</name>
        <dbReference type="ChEBI" id="CHEBI:597326"/>
    </cofactor>
</comment>
<keyword evidence="4" id="KW-0812">Transmembrane</keyword>
<name>A0ABT8S0E0_9BURK</name>
<reference evidence="6" key="1">
    <citation type="submission" date="2023-06" db="EMBL/GenBank/DDBJ databases">
        <authorList>
            <person name="Jiang Y."/>
            <person name="Liu Q."/>
        </authorList>
    </citation>
    <scope>NUCLEOTIDE SEQUENCE</scope>
    <source>
        <strain evidence="6">CGMCC 1.12090</strain>
    </source>
</reference>
<accession>A0ABT8S0E0</accession>
<dbReference type="PANTHER" id="PTHR48078">
    <property type="entry name" value="THREONINE DEHYDRATASE, MITOCHONDRIAL-RELATED"/>
    <property type="match status" value="1"/>
</dbReference>
<dbReference type="Gene3D" id="3.40.50.1100">
    <property type="match status" value="2"/>
</dbReference>